<sequence length="91" mass="10605">MFNCVLQLLNLIHIFIDFIVYSMLESCKHSDDFLVTNVFGILNHFKFDYEFVDCTYRISLEHLNGLLRRAKSDPTLKLGTIVSFDIQDVSI</sequence>
<feature type="signal peptide" evidence="1">
    <location>
        <begin position="1"/>
        <end position="22"/>
    </location>
</feature>
<evidence type="ECO:0000313" key="3">
    <source>
        <dbReference type="Proteomes" id="UP000276133"/>
    </source>
</evidence>
<organism evidence="2 3">
    <name type="scientific">Brachionus plicatilis</name>
    <name type="common">Marine rotifer</name>
    <name type="synonym">Brachionus muelleri</name>
    <dbReference type="NCBI Taxonomy" id="10195"/>
    <lineage>
        <taxon>Eukaryota</taxon>
        <taxon>Metazoa</taxon>
        <taxon>Spiralia</taxon>
        <taxon>Gnathifera</taxon>
        <taxon>Rotifera</taxon>
        <taxon>Eurotatoria</taxon>
        <taxon>Monogononta</taxon>
        <taxon>Pseudotrocha</taxon>
        <taxon>Ploima</taxon>
        <taxon>Brachionidae</taxon>
        <taxon>Brachionus</taxon>
    </lineage>
</organism>
<name>A0A3M7TAZ6_BRAPC</name>
<gene>
    <name evidence="2" type="ORF">BpHYR1_027340</name>
</gene>
<dbReference type="EMBL" id="REGN01000029">
    <property type="protein sequence ID" value="RNA45097.1"/>
    <property type="molecule type" value="Genomic_DNA"/>
</dbReference>
<dbReference type="Proteomes" id="UP000276133">
    <property type="component" value="Unassembled WGS sequence"/>
</dbReference>
<evidence type="ECO:0000256" key="1">
    <source>
        <dbReference type="SAM" id="SignalP"/>
    </source>
</evidence>
<keyword evidence="1" id="KW-0732">Signal</keyword>
<dbReference type="AlphaFoldDB" id="A0A3M7TAZ6"/>
<accession>A0A3M7TAZ6</accession>
<comment type="caution">
    <text evidence="2">The sequence shown here is derived from an EMBL/GenBank/DDBJ whole genome shotgun (WGS) entry which is preliminary data.</text>
</comment>
<protein>
    <submittedName>
        <fullName evidence="2">Uncharacterized protein</fullName>
    </submittedName>
</protein>
<feature type="chain" id="PRO_5018195650" evidence="1">
    <location>
        <begin position="23"/>
        <end position="91"/>
    </location>
</feature>
<keyword evidence="3" id="KW-1185">Reference proteome</keyword>
<reference evidence="2 3" key="1">
    <citation type="journal article" date="2018" name="Sci. Rep.">
        <title>Genomic signatures of local adaptation to the degree of environmental predictability in rotifers.</title>
        <authorList>
            <person name="Franch-Gras L."/>
            <person name="Hahn C."/>
            <person name="Garcia-Roger E.M."/>
            <person name="Carmona M.J."/>
            <person name="Serra M."/>
            <person name="Gomez A."/>
        </authorList>
    </citation>
    <scope>NUCLEOTIDE SEQUENCE [LARGE SCALE GENOMIC DNA]</scope>
    <source>
        <strain evidence="2">HYR1</strain>
    </source>
</reference>
<evidence type="ECO:0000313" key="2">
    <source>
        <dbReference type="EMBL" id="RNA45097.1"/>
    </source>
</evidence>
<proteinExistence type="predicted"/>